<dbReference type="Proteomes" id="UP001391051">
    <property type="component" value="Unassembled WGS sequence"/>
</dbReference>
<dbReference type="GeneID" id="92071988"/>
<comment type="caution">
    <text evidence="1">The sequence shown here is derived from an EMBL/GenBank/DDBJ whole genome shotgun (WGS) entry which is preliminary data.</text>
</comment>
<evidence type="ECO:0000313" key="2">
    <source>
        <dbReference type="Proteomes" id="UP001391051"/>
    </source>
</evidence>
<gene>
    <name evidence="1" type="ORF">PG986_002704</name>
</gene>
<sequence length="197" mass="20432">MQRIKLDVGAQQALDVPASQLPTIFLRRGFHDAEAVGVVRRVQHPKLAVHLPDDPFGAVLRGFVFGRVEKRLLAPLDRASAPLHPLPDEPLGAGVEIRVGDGLVLPQAAAHVVGGPCQGPEAADVGHVREVDELLEAGRVPEVRGAGPSDAELVLDDGGPDAAAVAAAVVGGGRHLDEEEVVGAQGLVEILAWGTGE</sequence>
<accession>A0ABR1QPL6</accession>
<keyword evidence="2" id="KW-1185">Reference proteome</keyword>
<proteinExistence type="predicted"/>
<evidence type="ECO:0000313" key="1">
    <source>
        <dbReference type="EMBL" id="KAK7961879.1"/>
    </source>
</evidence>
<protein>
    <submittedName>
        <fullName evidence="1">Uncharacterized protein</fullName>
    </submittedName>
</protein>
<name>A0ABR1QPL6_9PEZI</name>
<reference evidence="1 2" key="1">
    <citation type="submission" date="2023-01" db="EMBL/GenBank/DDBJ databases">
        <title>Analysis of 21 Apiospora genomes using comparative genomics revels a genus with tremendous synthesis potential of carbohydrate active enzymes and secondary metabolites.</title>
        <authorList>
            <person name="Sorensen T."/>
        </authorList>
    </citation>
    <scope>NUCLEOTIDE SEQUENCE [LARGE SCALE GENOMIC DNA]</scope>
    <source>
        <strain evidence="1 2">CBS 24483</strain>
    </source>
</reference>
<dbReference type="RefSeq" id="XP_066703990.1">
    <property type="nucleotide sequence ID" value="XM_066838926.1"/>
</dbReference>
<organism evidence="1 2">
    <name type="scientific">Apiospora aurea</name>
    <dbReference type="NCBI Taxonomy" id="335848"/>
    <lineage>
        <taxon>Eukaryota</taxon>
        <taxon>Fungi</taxon>
        <taxon>Dikarya</taxon>
        <taxon>Ascomycota</taxon>
        <taxon>Pezizomycotina</taxon>
        <taxon>Sordariomycetes</taxon>
        <taxon>Xylariomycetidae</taxon>
        <taxon>Amphisphaeriales</taxon>
        <taxon>Apiosporaceae</taxon>
        <taxon>Apiospora</taxon>
    </lineage>
</organism>
<dbReference type="EMBL" id="JAQQWE010000002">
    <property type="protein sequence ID" value="KAK7961879.1"/>
    <property type="molecule type" value="Genomic_DNA"/>
</dbReference>